<organism evidence="3">
    <name type="scientific">Soboliphyme baturini</name>
    <dbReference type="NCBI Taxonomy" id="241478"/>
    <lineage>
        <taxon>Eukaryota</taxon>
        <taxon>Metazoa</taxon>
        <taxon>Ecdysozoa</taxon>
        <taxon>Nematoda</taxon>
        <taxon>Enoplea</taxon>
        <taxon>Dorylaimia</taxon>
        <taxon>Dioctophymatida</taxon>
        <taxon>Dioctophymatoidea</taxon>
        <taxon>Soboliphymatidae</taxon>
        <taxon>Soboliphyme</taxon>
    </lineage>
</organism>
<dbReference type="AlphaFoldDB" id="A0A183IZH8"/>
<protein>
    <submittedName>
        <fullName evidence="3">Secreted protein</fullName>
    </submittedName>
</protein>
<evidence type="ECO:0000313" key="3">
    <source>
        <dbReference type="WBParaSite" id="SBAD_0000935201-mRNA-1"/>
    </source>
</evidence>
<proteinExistence type="predicted"/>
<gene>
    <name evidence="1" type="ORF">SBAD_LOCUS9026</name>
</gene>
<dbReference type="Proteomes" id="UP000270296">
    <property type="component" value="Unassembled WGS sequence"/>
</dbReference>
<dbReference type="EMBL" id="UZAM01012221">
    <property type="protein sequence ID" value="VDP20695.1"/>
    <property type="molecule type" value="Genomic_DNA"/>
</dbReference>
<keyword evidence="2" id="KW-1185">Reference proteome</keyword>
<evidence type="ECO:0000313" key="2">
    <source>
        <dbReference type="Proteomes" id="UP000270296"/>
    </source>
</evidence>
<evidence type="ECO:0000313" key="1">
    <source>
        <dbReference type="EMBL" id="VDP20695.1"/>
    </source>
</evidence>
<reference evidence="3" key="1">
    <citation type="submission" date="2016-06" db="UniProtKB">
        <authorList>
            <consortium name="WormBaseParasite"/>
        </authorList>
    </citation>
    <scope>IDENTIFICATION</scope>
</reference>
<accession>A0A183IZH8</accession>
<name>A0A183IZH8_9BILA</name>
<sequence>MIPTATIRYFSFQLKSASMSSSSNSGDRSCTVLASMLSRSNRLKVISRFPAALPAPTDRDSASFVYQTFRLAFTT</sequence>
<reference evidence="1 2" key="2">
    <citation type="submission" date="2018-11" db="EMBL/GenBank/DDBJ databases">
        <authorList>
            <consortium name="Pathogen Informatics"/>
        </authorList>
    </citation>
    <scope>NUCLEOTIDE SEQUENCE [LARGE SCALE GENOMIC DNA]</scope>
</reference>
<dbReference type="WBParaSite" id="SBAD_0000935201-mRNA-1">
    <property type="protein sequence ID" value="SBAD_0000935201-mRNA-1"/>
    <property type="gene ID" value="SBAD_0000935201"/>
</dbReference>